<organism evidence="3 4">
    <name type="scientific">Agarivorans albus MKT 106</name>
    <dbReference type="NCBI Taxonomy" id="1331007"/>
    <lineage>
        <taxon>Bacteria</taxon>
        <taxon>Pseudomonadati</taxon>
        <taxon>Pseudomonadota</taxon>
        <taxon>Gammaproteobacteria</taxon>
        <taxon>Alteromonadales</taxon>
        <taxon>Alteromonadaceae</taxon>
        <taxon>Agarivorans</taxon>
    </lineage>
</organism>
<sequence length="669" mass="75710">MNPQTAKSPSTYQDRPTQFVKGMLLSYDKEEHVVRTVEPDYMVLENTLTHEPKMLKTDVWSLAYHEGFLKVTERENTVAIHPITDAEKLAEAERWLAYLNELDISGSPGSMETRLKVIDSVSKRVSDPNPPHQMKLYRMHKKWGRKGRNIYALLNTKLTRTKPVTEAQYDFAMAVIDEHYLVPHGGNRSALYRTYKEAFYLDINQEKYELCGKPMSKTSLDNLLDELDPFQVSVAQKGLKAARALFRDSNEKIITKHPGQRVEIDAVHLNLGVLCDETGEYLGRIILFLAIDVHTRYILGYSIVYGTKPAESAEAAMNLLRHVLSPKLKNGNFQHDWHTIGTPEAFHSDNGAGFISETVTHFYALLHSSIHRAESGKSQRRPFVERFNRTIREQLMTKIPGYLGKRVDAKDFNKTVEAAAVITLSEFIRYLEEYIVDYYHQNAHKGLDGLSPAQKLAQCVGDFYPRPAADLAMLDTLVGATYTRTIQETQGVQIENLYYNSTELKHLRFKLMQKRNSTNSKSKDTKSRSDKVKVEVIFNKKDISSVTVIVPGEMEMMIVPLRDKTVAPGTSLEAYRAQNQAAKKGAQNAETKTYPSKHGEHGKPKKRKPSSSAPKSKALESGSYCPQTTLEEGVNRFARDNSKLTYVQPSTSVLEPPIPDYSRELSGGR</sequence>
<protein>
    <submittedName>
        <fullName evidence="3">Transposase</fullName>
    </submittedName>
</protein>
<reference evidence="3" key="1">
    <citation type="journal article" date="2013" name="Genome Announc.">
        <title>Draft Genome Sequence of Agarivorans albus Strain MKT 106T, an Agarolytic Marine Bacterium.</title>
        <authorList>
            <person name="Yasuike M."/>
            <person name="Nakamura Y."/>
            <person name="Kai W."/>
            <person name="Fujiwara A."/>
            <person name="Fukui Y."/>
            <person name="Satomi M."/>
            <person name="Sano M."/>
        </authorList>
    </citation>
    <scope>NUCLEOTIDE SEQUENCE [LARGE SCALE GENOMIC DNA]</scope>
</reference>
<dbReference type="Gene3D" id="3.30.420.10">
    <property type="entry name" value="Ribonuclease H-like superfamily/Ribonuclease H"/>
    <property type="match status" value="1"/>
</dbReference>
<dbReference type="InterPro" id="IPR001584">
    <property type="entry name" value="Integrase_cat-core"/>
</dbReference>
<dbReference type="SUPFAM" id="SSF53098">
    <property type="entry name" value="Ribonuclease H-like"/>
    <property type="match status" value="1"/>
</dbReference>
<gene>
    <name evidence="3" type="ORF">AALB_2731</name>
</gene>
<dbReference type="InterPro" id="IPR036397">
    <property type="entry name" value="RNaseH_sf"/>
</dbReference>
<keyword evidence="4" id="KW-1185">Reference proteome</keyword>
<feature type="region of interest" description="Disordered" evidence="1">
    <location>
        <begin position="648"/>
        <end position="669"/>
    </location>
</feature>
<dbReference type="AlphaFoldDB" id="R9PTL9"/>
<dbReference type="GO" id="GO:0015074">
    <property type="term" value="P:DNA integration"/>
    <property type="evidence" value="ECO:0007669"/>
    <property type="project" value="InterPro"/>
</dbReference>
<dbReference type="PROSITE" id="PS50994">
    <property type="entry name" value="INTEGRASE"/>
    <property type="match status" value="1"/>
</dbReference>
<dbReference type="STRING" id="1331007.AALB_2731"/>
<feature type="region of interest" description="Disordered" evidence="1">
    <location>
        <begin position="578"/>
        <end position="633"/>
    </location>
</feature>
<evidence type="ECO:0000313" key="4">
    <source>
        <dbReference type="Proteomes" id="UP000014461"/>
    </source>
</evidence>
<dbReference type="Proteomes" id="UP000014461">
    <property type="component" value="Unassembled WGS sequence"/>
</dbReference>
<name>R9PTL9_AGAAL</name>
<evidence type="ECO:0000256" key="1">
    <source>
        <dbReference type="SAM" id="MobiDB-lite"/>
    </source>
</evidence>
<evidence type="ECO:0000259" key="2">
    <source>
        <dbReference type="PROSITE" id="PS50994"/>
    </source>
</evidence>
<dbReference type="GO" id="GO:0003676">
    <property type="term" value="F:nucleic acid binding"/>
    <property type="evidence" value="ECO:0007669"/>
    <property type="project" value="InterPro"/>
</dbReference>
<dbReference type="RefSeq" id="WP_016402418.1">
    <property type="nucleotide sequence ID" value="NZ_BARX01000018.1"/>
</dbReference>
<feature type="compositionally biased region" description="Low complexity" evidence="1">
    <location>
        <begin position="578"/>
        <end position="589"/>
    </location>
</feature>
<dbReference type="InterPro" id="IPR012337">
    <property type="entry name" value="RNaseH-like_sf"/>
</dbReference>
<dbReference type="OrthoDB" id="501284at2"/>
<dbReference type="EMBL" id="BARX01000018">
    <property type="protein sequence ID" value="GAD02651.1"/>
    <property type="molecule type" value="Genomic_DNA"/>
</dbReference>
<comment type="caution">
    <text evidence="3">The sequence shown here is derived from an EMBL/GenBank/DDBJ whole genome shotgun (WGS) entry which is preliminary data.</text>
</comment>
<accession>R9PTL9</accession>
<feature type="domain" description="Integrase catalytic" evidence="2">
    <location>
        <begin position="254"/>
        <end position="460"/>
    </location>
</feature>
<evidence type="ECO:0000313" key="3">
    <source>
        <dbReference type="EMBL" id="GAD02651.1"/>
    </source>
</evidence>
<proteinExistence type="predicted"/>